<accession>A0AAV8USZ8</accession>
<evidence type="ECO:0000313" key="2">
    <source>
        <dbReference type="EMBL" id="KAJ8905670.1"/>
    </source>
</evidence>
<dbReference type="Pfam" id="PF04296">
    <property type="entry name" value="YlxR"/>
    <property type="match status" value="1"/>
</dbReference>
<organism evidence="2 3">
    <name type="scientific">Rhodosorus marinus</name>
    <dbReference type="NCBI Taxonomy" id="101924"/>
    <lineage>
        <taxon>Eukaryota</taxon>
        <taxon>Rhodophyta</taxon>
        <taxon>Stylonematophyceae</taxon>
        <taxon>Stylonematales</taxon>
        <taxon>Stylonemataceae</taxon>
        <taxon>Rhodosorus</taxon>
    </lineage>
</organism>
<dbReference type="Proteomes" id="UP001157974">
    <property type="component" value="Unassembled WGS sequence"/>
</dbReference>
<dbReference type="InterPro" id="IPR037465">
    <property type="entry name" value="YlxR"/>
</dbReference>
<dbReference type="PANTHER" id="PTHR34215">
    <property type="entry name" value="BLL0784 PROTEIN"/>
    <property type="match status" value="1"/>
</dbReference>
<protein>
    <recommendedName>
        <fullName evidence="1">YlxR domain-containing protein</fullName>
    </recommendedName>
</protein>
<reference evidence="2 3" key="1">
    <citation type="journal article" date="2023" name="Nat. Commun.">
        <title>Origin of minicircular mitochondrial genomes in red algae.</title>
        <authorList>
            <person name="Lee Y."/>
            <person name="Cho C.H."/>
            <person name="Lee Y.M."/>
            <person name="Park S.I."/>
            <person name="Yang J.H."/>
            <person name="West J.A."/>
            <person name="Bhattacharya D."/>
            <person name="Yoon H.S."/>
        </authorList>
    </citation>
    <scope>NUCLEOTIDE SEQUENCE [LARGE SCALE GENOMIC DNA]</scope>
    <source>
        <strain evidence="2 3">CCMP1338</strain>
        <tissue evidence="2">Whole cell</tissue>
    </source>
</reference>
<dbReference type="InterPro" id="IPR007393">
    <property type="entry name" value="YlxR_dom"/>
</dbReference>
<proteinExistence type="predicted"/>
<evidence type="ECO:0000259" key="1">
    <source>
        <dbReference type="Pfam" id="PF04296"/>
    </source>
</evidence>
<name>A0AAV8USZ8_9RHOD</name>
<dbReference type="SUPFAM" id="SSF64376">
    <property type="entry name" value="YlxR-like"/>
    <property type="match status" value="1"/>
</dbReference>
<dbReference type="InterPro" id="IPR035931">
    <property type="entry name" value="YlxR-like_sf"/>
</dbReference>
<dbReference type="EMBL" id="JAMWBK010000004">
    <property type="protein sequence ID" value="KAJ8905670.1"/>
    <property type="molecule type" value="Genomic_DNA"/>
</dbReference>
<dbReference type="PANTHER" id="PTHR34215:SF1">
    <property type="entry name" value="YLXR DOMAIN-CONTAINING PROTEIN"/>
    <property type="match status" value="1"/>
</dbReference>
<dbReference type="AlphaFoldDB" id="A0AAV8USZ8"/>
<feature type="domain" description="YlxR" evidence="1">
    <location>
        <begin position="1"/>
        <end position="74"/>
    </location>
</feature>
<keyword evidence="3" id="KW-1185">Reference proteome</keyword>
<dbReference type="Gene3D" id="3.30.1230.10">
    <property type="entry name" value="YlxR-like"/>
    <property type="match status" value="1"/>
</dbReference>
<evidence type="ECO:0000313" key="3">
    <source>
        <dbReference type="Proteomes" id="UP001157974"/>
    </source>
</evidence>
<comment type="caution">
    <text evidence="2">The sequence shown here is derived from an EMBL/GenBank/DDBJ whole genome shotgun (WGS) entry which is preliminary data.</text>
</comment>
<sequence length="82" mass="9312">MCAVTRTYAPAEELFRIVRTRTANDKYVVALNEGNGRSVYILKRADVVANAKRKNFLGRILKCAIPPLIFTQMEEIVRENSP</sequence>
<gene>
    <name evidence="2" type="ORF">NDN08_002176</name>
</gene>